<dbReference type="InterPro" id="IPR015919">
    <property type="entry name" value="Cadherin-like_sf"/>
</dbReference>
<sequence length="1123" mass="117660">MSHARVPSFSRRWQGPKAWFGHAVWASTLLLAACGGGGGSEPAGETRRVAQAASDTSPDITLEAASATLHGNAGVDRRSGYLAKGAFVLRSTGGGSARFEPKLARAGHYEVFVWWPQGLDDAGKIEIAVSYSGGRGLVSKDQRHGGGQWQSIGTFPFNAGTPAIELTSPDGGPLYVDAVRLVYAGAASPTLGVATDKLAIALKNEPYTTVVEASGGRAPLSYSLADGQLPPGLALDPNSGVISGKPTQAGDYSFSIRVQDARNQTAKRPFTLLVDVSSGSATQAPGMEPSAAGDKKRALAAVVSNPLSTGDLSGVLGVIAAMPEGAWAKLNLNDYSSVWTPAALRPLYVQSNPDPSKIILAWSSFGWDSNRAALILYGGGHANYRGNDVYMWRASTRMWERASLPSEMVENALGHPNAIDGVANAPASAHTYDNTIFLPLLDRLLVPGGAADKNGGHFLTVGANGAARNTGPYLFDPSRAHPDKVGGTTGSHVKRVAPYPQIVGGNMWSNREAWLNANANSTPPTEVLSNGCTGYAVENGRDVVYLRSASKLYRYVINDVNNPAADTWTKVGLYYYGGSGSQSTCGYDPVRRIFLSTHSTTKPLIFWNMATASPANRDTLVIPNDPSGEFMTLLSSGAINWIKCALEFDPVRNDFKLWCGDGRVWTITPPPTPSASGWTIVKAAAPVGPIPTDSLGTGILGKWKYIPNLDVFMGLSDAVKGNIWIYKPYGWVNPGGTPGNTAPTVSITAPQAGAQFTQPQDINITADAADSDGTVAKVEFFADGVEIGERTEAPWAIVWSGAAVGSRTLTAVATDNAGATRTSAPVTVTVNGPPQNQPPAVGLTQPANGATVSLGSEVTVQANASDDGSVAQVGFFANGASIGVATSTPYSVAWTPGALGQVTLTAVATDNLGLTTTSAARTVTVNPAGSSITVTLQRGVAPNAGVWDTYLSSYHKTVAKGAQTWMQDQGAYYPMLLRFAVFQSEGGPVPNGAQISSAVVSLHKYSAYDMTYELRRMLVDWTEPAATWNQRLPSVPWAVAGAGGVGSDYAGTSDASATIGWSAGTITFDVTTSLQQMSAAPAPGNFGWRILPISGYTGSLKQFHSSEATTAPELRPKLVITYQ</sequence>
<proteinExistence type="predicted"/>
<comment type="caution">
    <text evidence="2">The sequence shown here is derived from an EMBL/GenBank/DDBJ whole genome shotgun (WGS) entry which is preliminary data.</text>
</comment>
<protein>
    <submittedName>
        <fullName evidence="2">DNRLRE domain-containing protein</fullName>
    </submittedName>
</protein>
<dbReference type="Gene3D" id="2.60.120.260">
    <property type="entry name" value="Galactose-binding domain-like"/>
    <property type="match status" value="1"/>
</dbReference>
<evidence type="ECO:0000313" key="3">
    <source>
        <dbReference type="Proteomes" id="UP000737171"/>
    </source>
</evidence>
<dbReference type="InterPro" id="IPR033803">
    <property type="entry name" value="CBD-like_Golvesin-Xly"/>
</dbReference>
<dbReference type="Pfam" id="PF17957">
    <property type="entry name" value="Big_7"/>
    <property type="match status" value="2"/>
</dbReference>
<evidence type="ECO:0000313" key="2">
    <source>
        <dbReference type="EMBL" id="NRF66516.1"/>
    </source>
</evidence>
<dbReference type="CDD" id="cd11304">
    <property type="entry name" value="Cadherin_repeat"/>
    <property type="match status" value="1"/>
</dbReference>
<dbReference type="SUPFAM" id="SSF49313">
    <property type="entry name" value="Cadherin-like"/>
    <property type="match status" value="1"/>
</dbReference>
<dbReference type="Gene3D" id="2.60.40.10">
    <property type="entry name" value="Immunoglobulins"/>
    <property type="match status" value="3"/>
</dbReference>
<keyword evidence="3" id="KW-1185">Reference proteome</keyword>
<gene>
    <name evidence="2" type="ORF">HLB44_05940</name>
</gene>
<dbReference type="PROSITE" id="PS51257">
    <property type="entry name" value="PROKAR_LIPOPROTEIN"/>
    <property type="match status" value="1"/>
</dbReference>
<dbReference type="Proteomes" id="UP000737171">
    <property type="component" value="Unassembled WGS sequence"/>
</dbReference>
<dbReference type="RefSeq" id="WP_173121645.1">
    <property type="nucleotide sequence ID" value="NZ_JABRWJ010000002.1"/>
</dbReference>
<dbReference type="Pfam" id="PF05345">
    <property type="entry name" value="He_PIG"/>
    <property type="match status" value="1"/>
</dbReference>
<dbReference type="NCBIfam" id="NF033679">
    <property type="entry name" value="DNRLRE_dom"/>
    <property type="match status" value="1"/>
</dbReference>
<dbReference type="InterPro" id="IPR013783">
    <property type="entry name" value="Ig-like_fold"/>
</dbReference>
<organism evidence="2 3">
    <name type="scientific">Pseudaquabacterium terrae</name>
    <dbReference type="NCBI Taxonomy" id="2732868"/>
    <lineage>
        <taxon>Bacteria</taxon>
        <taxon>Pseudomonadati</taxon>
        <taxon>Pseudomonadota</taxon>
        <taxon>Betaproteobacteria</taxon>
        <taxon>Burkholderiales</taxon>
        <taxon>Sphaerotilaceae</taxon>
        <taxon>Pseudaquabacterium</taxon>
    </lineage>
</organism>
<dbReference type="EMBL" id="JABRWJ010000002">
    <property type="protein sequence ID" value="NRF66516.1"/>
    <property type="molecule type" value="Genomic_DNA"/>
</dbReference>
<dbReference type="Pfam" id="PF25275">
    <property type="entry name" value="Golvesin_C"/>
    <property type="match status" value="1"/>
</dbReference>
<feature type="domain" description="Golvesin/Xly CBD-like" evidence="1">
    <location>
        <begin position="91"/>
        <end position="182"/>
    </location>
</feature>
<reference evidence="2 3" key="1">
    <citation type="submission" date="2020-05" db="EMBL/GenBank/DDBJ databases">
        <title>Aquincola sp. isolate from soil.</title>
        <authorList>
            <person name="Han J."/>
            <person name="Kim D.-U."/>
        </authorList>
    </citation>
    <scope>NUCLEOTIDE SEQUENCE [LARGE SCALE GENOMIC DNA]</scope>
    <source>
        <strain evidence="2 3">S2</strain>
    </source>
</reference>
<name>A0ABX2EBJ4_9BURK</name>
<evidence type="ECO:0000259" key="1">
    <source>
        <dbReference type="Pfam" id="PF25275"/>
    </source>
</evidence>
<accession>A0ABX2EBJ4</accession>